<sequence>MRRPQTQNLSGVLGKNVAQFCTQKGGYFKTWSLVPIIFPFFYPTGYPEQNKVKGHILSRTRWDKVFVPPLPPDQGKLRGWIGNEFAAVKNIWLLRYGWKWSIV</sequence>
<evidence type="ECO:0000313" key="1">
    <source>
        <dbReference type="EMBL" id="GFY68807.1"/>
    </source>
</evidence>
<protein>
    <submittedName>
        <fullName evidence="1">Uncharacterized protein</fullName>
    </submittedName>
</protein>
<gene>
    <name evidence="1" type="ORF">TNIN_194261</name>
</gene>
<name>A0A8X6YDR5_9ARAC</name>
<evidence type="ECO:0000313" key="2">
    <source>
        <dbReference type="Proteomes" id="UP000886998"/>
    </source>
</evidence>
<organism evidence="1 2">
    <name type="scientific">Trichonephila inaurata madagascariensis</name>
    <dbReference type="NCBI Taxonomy" id="2747483"/>
    <lineage>
        <taxon>Eukaryota</taxon>
        <taxon>Metazoa</taxon>
        <taxon>Ecdysozoa</taxon>
        <taxon>Arthropoda</taxon>
        <taxon>Chelicerata</taxon>
        <taxon>Arachnida</taxon>
        <taxon>Araneae</taxon>
        <taxon>Araneomorphae</taxon>
        <taxon>Entelegynae</taxon>
        <taxon>Araneoidea</taxon>
        <taxon>Nephilidae</taxon>
        <taxon>Trichonephila</taxon>
        <taxon>Trichonephila inaurata</taxon>
    </lineage>
</organism>
<dbReference type="EMBL" id="BMAV01017268">
    <property type="protein sequence ID" value="GFY68807.1"/>
    <property type="molecule type" value="Genomic_DNA"/>
</dbReference>
<dbReference type="AlphaFoldDB" id="A0A8X6YDR5"/>
<dbReference type="Proteomes" id="UP000886998">
    <property type="component" value="Unassembled WGS sequence"/>
</dbReference>
<reference evidence="1" key="1">
    <citation type="submission" date="2020-08" db="EMBL/GenBank/DDBJ databases">
        <title>Multicomponent nature underlies the extraordinary mechanical properties of spider dragline silk.</title>
        <authorList>
            <person name="Kono N."/>
            <person name="Nakamura H."/>
            <person name="Mori M."/>
            <person name="Yoshida Y."/>
            <person name="Ohtoshi R."/>
            <person name="Malay A.D."/>
            <person name="Moran D.A.P."/>
            <person name="Tomita M."/>
            <person name="Numata K."/>
            <person name="Arakawa K."/>
        </authorList>
    </citation>
    <scope>NUCLEOTIDE SEQUENCE</scope>
</reference>
<comment type="caution">
    <text evidence="1">The sequence shown here is derived from an EMBL/GenBank/DDBJ whole genome shotgun (WGS) entry which is preliminary data.</text>
</comment>
<proteinExistence type="predicted"/>
<keyword evidence="2" id="KW-1185">Reference proteome</keyword>
<accession>A0A8X6YDR5</accession>